<keyword evidence="4" id="KW-1185">Reference proteome</keyword>
<dbReference type="Proteomes" id="UP000004754">
    <property type="component" value="Unassembled WGS sequence"/>
</dbReference>
<dbReference type="eggNOG" id="COG0760">
    <property type="taxonomic scope" value="Bacteria"/>
</dbReference>
<dbReference type="HOGENOM" id="CLU_034646_1_2_9"/>
<dbReference type="AlphaFoldDB" id="E6MF57"/>
<dbReference type="PROSITE" id="PS01096">
    <property type="entry name" value="PPIC_PPIASE_1"/>
    <property type="match status" value="1"/>
</dbReference>
<accession>E6MF57</accession>
<evidence type="ECO:0000259" key="2">
    <source>
        <dbReference type="PROSITE" id="PS50198"/>
    </source>
</evidence>
<dbReference type="InterPro" id="IPR023058">
    <property type="entry name" value="PPIase_PpiC_CS"/>
</dbReference>
<dbReference type="Gene3D" id="1.10.8.1040">
    <property type="match status" value="1"/>
</dbReference>
<dbReference type="GO" id="GO:0003755">
    <property type="term" value="F:peptidyl-prolyl cis-trans isomerase activity"/>
    <property type="evidence" value="ECO:0007669"/>
    <property type="project" value="UniProtKB-KW"/>
</dbReference>
<dbReference type="InterPro" id="IPR027304">
    <property type="entry name" value="Trigger_fact/SurA_dom_sf"/>
</dbReference>
<dbReference type="STRING" id="887929.HMP0721_0640"/>
<dbReference type="EMBL" id="AEQN01000011">
    <property type="protein sequence ID" value="EFV02217.1"/>
    <property type="molecule type" value="Genomic_DNA"/>
</dbReference>
<dbReference type="Pfam" id="PF13616">
    <property type="entry name" value="Rotamase_3"/>
    <property type="match status" value="1"/>
</dbReference>
<feature type="domain" description="PpiC" evidence="2">
    <location>
        <begin position="126"/>
        <end position="218"/>
    </location>
</feature>
<dbReference type="InterPro" id="IPR046357">
    <property type="entry name" value="PPIase_dom_sf"/>
</dbReference>
<dbReference type="InterPro" id="IPR000297">
    <property type="entry name" value="PPIase_PpiC"/>
</dbReference>
<proteinExistence type="predicted"/>
<evidence type="ECO:0000256" key="1">
    <source>
        <dbReference type="PROSITE-ProRule" id="PRU00278"/>
    </source>
</evidence>
<dbReference type="SUPFAM" id="SSF54534">
    <property type="entry name" value="FKBP-like"/>
    <property type="match status" value="1"/>
</dbReference>
<keyword evidence="1" id="KW-0413">Isomerase</keyword>
<gene>
    <name evidence="3" type="ORF">HMP0721_0640</name>
</gene>
<name>E6MF57_9FIRM</name>
<dbReference type="PANTHER" id="PTHR47245:SF2">
    <property type="entry name" value="PEPTIDYL-PROLYL CIS-TRANS ISOMERASE HP_0175-RELATED"/>
    <property type="match status" value="1"/>
</dbReference>
<dbReference type="SUPFAM" id="SSF109998">
    <property type="entry name" value="Triger factor/SurA peptide-binding domain-like"/>
    <property type="match status" value="1"/>
</dbReference>
<dbReference type="InterPro" id="IPR050245">
    <property type="entry name" value="PrsA_foldase"/>
</dbReference>
<keyword evidence="1" id="KW-0697">Rotamase</keyword>
<reference evidence="3 4" key="1">
    <citation type="submission" date="2010-12" db="EMBL/GenBank/DDBJ databases">
        <authorList>
            <person name="Muzny D."/>
            <person name="Qin X."/>
            <person name="Deng J."/>
            <person name="Jiang H."/>
            <person name="Liu Y."/>
            <person name="Qu J."/>
            <person name="Song X.-Z."/>
            <person name="Zhang L."/>
            <person name="Thornton R."/>
            <person name="Coyle M."/>
            <person name="Francisco L."/>
            <person name="Jackson L."/>
            <person name="Javaid M."/>
            <person name="Korchina V."/>
            <person name="Kovar C."/>
            <person name="Mata R."/>
            <person name="Mathew T."/>
            <person name="Ngo R."/>
            <person name="Nguyen L."/>
            <person name="Nguyen N."/>
            <person name="Okwuonu G."/>
            <person name="Ongeri F."/>
            <person name="Pham C."/>
            <person name="Simmons D."/>
            <person name="Wilczek-Boney K."/>
            <person name="Hale W."/>
            <person name="Jakkamsetti A."/>
            <person name="Pham P."/>
            <person name="Ruth R."/>
            <person name="San Lucas F."/>
            <person name="Warren J."/>
            <person name="Zhang J."/>
            <person name="Zhao Z."/>
            <person name="Zhou C."/>
            <person name="Zhu D."/>
            <person name="Lee S."/>
            <person name="Bess C."/>
            <person name="Blankenburg K."/>
            <person name="Forbes L."/>
            <person name="Fu Q."/>
            <person name="Gubbala S."/>
            <person name="Hirani K."/>
            <person name="Jayaseelan J.C."/>
            <person name="Lara F."/>
            <person name="Munidasa M."/>
            <person name="Palculict T."/>
            <person name="Patil S."/>
            <person name="Pu L.-L."/>
            <person name="Saada N."/>
            <person name="Tang L."/>
            <person name="Weissenberger G."/>
            <person name="Zhu Y."/>
            <person name="Hemphill L."/>
            <person name="Shang Y."/>
            <person name="Youmans B."/>
            <person name="Ayvaz T."/>
            <person name="Ross M."/>
            <person name="Santibanez J."/>
            <person name="Aqrawi P."/>
            <person name="Gross S."/>
            <person name="Joshi V."/>
            <person name="Fowler G."/>
            <person name="Nazareth L."/>
            <person name="Reid J."/>
            <person name="Worley K."/>
            <person name="Petrosino J."/>
            <person name="Highlander S."/>
            <person name="Gibbs R."/>
        </authorList>
    </citation>
    <scope>NUCLEOTIDE SEQUENCE [LARGE SCALE GENOMIC DNA]</scope>
    <source>
        <strain evidence="3 4">ATCC 23263</strain>
    </source>
</reference>
<evidence type="ECO:0000313" key="3">
    <source>
        <dbReference type="EMBL" id="EFV02217.1"/>
    </source>
</evidence>
<protein>
    <submittedName>
        <fullName evidence="3">PPIC-type PPIASE domain protein</fullName>
    </submittedName>
</protein>
<evidence type="ECO:0000313" key="4">
    <source>
        <dbReference type="Proteomes" id="UP000004754"/>
    </source>
</evidence>
<dbReference type="PANTHER" id="PTHR47245">
    <property type="entry name" value="PEPTIDYLPROLYL ISOMERASE"/>
    <property type="match status" value="1"/>
</dbReference>
<comment type="caution">
    <text evidence="3">The sequence shown here is derived from an EMBL/GenBank/DDBJ whole genome shotgun (WGS) entry which is preliminary data.</text>
</comment>
<dbReference type="PROSITE" id="PS50198">
    <property type="entry name" value="PPIC_PPIASE_2"/>
    <property type="match status" value="1"/>
</dbReference>
<dbReference type="Gene3D" id="3.10.50.40">
    <property type="match status" value="1"/>
</dbReference>
<organism evidence="3 4">
    <name type="scientific">Pseudoramibacter alactolyticus ATCC 23263</name>
    <dbReference type="NCBI Taxonomy" id="887929"/>
    <lineage>
        <taxon>Bacteria</taxon>
        <taxon>Bacillati</taxon>
        <taxon>Bacillota</taxon>
        <taxon>Clostridia</taxon>
        <taxon>Eubacteriales</taxon>
        <taxon>Eubacteriaceae</taxon>
        <taxon>Pseudoramibacter</taxon>
    </lineage>
</organism>
<sequence length="266" mass="30746">MALNHRSQEDHMSEKDQVLATVEGKEITQSQLDLLIEQAPQDQQMQFRTHEGRRQLLNEMIAQELFYLKGKAEKIEETEEYQKEFAEMTEKFLKSYMISHFMSSVKVEEDELRQYYNENQDKFIAPDSVRCSHILVPAKQQAIDIIEEIDTGGKTFEQAAKAYSADASNKDRGGDLGYFHKGQMVAEFEMAAFSLNPGEMTSAPVQTQFGWHIIQCTDHKTNEIVPYEAARDSLHRFLLGQKQNRRYVAEAEDLKKQYHVNIKLGL</sequence>